<protein>
    <submittedName>
        <fullName evidence="2">Uncharacterized protein</fullName>
    </submittedName>
</protein>
<accession>A0A426ZKG5</accession>
<name>A0A426ZKG5_ENSVE</name>
<feature type="region of interest" description="Disordered" evidence="1">
    <location>
        <begin position="1"/>
        <end position="34"/>
    </location>
</feature>
<comment type="caution">
    <text evidence="2">The sequence shown here is derived from an EMBL/GenBank/DDBJ whole genome shotgun (WGS) entry which is preliminary data.</text>
</comment>
<sequence length="82" mass="9104">MHTSYPHTPLKKAKDREHGKGIPQLTKAFTNPDLDHKLELSNQSQKEEGQLSHEVLVDEHEVMSRHSDIAAAVETAKPLLGG</sequence>
<proteinExistence type="predicted"/>
<evidence type="ECO:0000313" key="2">
    <source>
        <dbReference type="EMBL" id="RRT64493.1"/>
    </source>
</evidence>
<gene>
    <name evidence="2" type="ORF">B296_00006818</name>
</gene>
<dbReference type="Proteomes" id="UP000287651">
    <property type="component" value="Unassembled WGS sequence"/>
</dbReference>
<reference evidence="2 3" key="1">
    <citation type="journal article" date="2014" name="Agronomy (Basel)">
        <title>A Draft Genome Sequence for Ensete ventricosum, the Drought-Tolerant Tree Against Hunger.</title>
        <authorList>
            <person name="Harrison J."/>
            <person name="Moore K.A."/>
            <person name="Paszkiewicz K."/>
            <person name="Jones T."/>
            <person name="Grant M."/>
            <person name="Ambacheew D."/>
            <person name="Muzemil S."/>
            <person name="Studholme D.J."/>
        </authorList>
    </citation>
    <scope>NUCLEOTIDE SEQUENCE [LARGE SCALE GENOMIC DNA]</scope>
</reference>
<organism evidence="2 3">
    <name type="scientific">Ensete ventricosum</name>
    <name type="common">Abyssinian banana</name>
    <name type="synonym">Musa ensete</name>
    <dbReference type="NCBI Taxonomy" id="4639"/>
    <lineage>
        <taxon>Eukaryota</taxon>
        <taxon>Viridiplantae</taxon>
        <taxon>Streptophyta</taxon>
        <taxon>Embryophyta</taxon>
        <taxon>Tracheophyta</taxon>
        <taxon>Spermatophyta</taxon>
        <taxon>Magnoliopsida</taxon>
        <taxon>Liliopsida</taxon>
        <taxon>Zingiberales</taxon>
        <taxon>Musaceae</taxon>
        <taxon>Ensete</taxon>
    </lineage>
</organism>
<evidence type="ECO:0000313" key="3">
    <source>
        <dbReference type="Proteomes" id="UP000287651"/>
    </source>
</evidence>
<evidence type="ECO:0000256" key="1">
    <source>
        <dbReference type="SAM" id="MobiDB-lite"/>
    </source>
</evidence>
<dbReference type="EMBL" id="AMZH03006170">
    <property type="protein sequence ID" value="RRT64493.1"/>
    <property type="molecule type" value="Genomic_DNA"/>
</dbReference>
<dbReference type="AlphaFoldDB" id="A0A426ZKG5"/>